<proteinExistence type="predicted"/>
<evidence type="ECO:0000313" key="3">
    <source>
        <dbReference type="Proteomes" id="UP001372338"/>
    </source>
</evidence>
<dbReference type="AlphaFoldDB" id="A0AAN9IBV8"/>
<evidence type="ECO:0000313" key="2">
    <source>
        <dbReference type="EMBL" id="KAK7273622.1"/>
    </source>
</evidence>
<feature type="compositionally biased region" description="Polar residues" evidence="1">
    <location>
        <begin position="77"/>
        <end position="90"/>
    </location>
</feature>
<dbReference type="EMBL" id="JAYWIO010000003">
    <property type="protein sequence ID" value="KAK7273622.1"/>
    <property type="molecule type" value="Genomic_DNA"/>
</dbReference>
<organism evidence="2 3">
    <name type="scientific">Crotalaria pallida</name>
    <name type="common">Smooth rattlebox</name>
    <name type="synonym">Crotalaria striata</name>
    <dbReference type="NCBI Taxonomy" id="3830"/>
    <lineage>
        <taxon>Eukaryota</taxon>
        <taxon>Viridiplantae</taxon>
        <taxon>Streptophyta</taxon>
        <taxon>Embryophyta</taxon>
        <taxon>Tracheophyta</taxon>
        <taxon>Spermatophyta</taxon>
        <taxon>Magnoliopsida</taxon>
        <taxon>eudicotyledons</taxon>
        <taxon>Gunneridae</taxon>
        <taxon>Pentapetalae</taxon>
        <taxon>rosids</taxon>
        <taxon>fabids</taxon>
        <taxon>Fabales</taxon>
        <taxon>Fabaceae</taxon>
        <taxon>Papilionoideae</taxon>
        <taxon>50 kb inversion clade</taxon>
        <taxon>genistoids sensu lato</taxon>
        <taxon>core genistoids</taxon>
        <taxon>Crotalarieae</taxon>
        <taxon>Crotalaria</taxon>
    </lineage>
</organism>
<accession>A0AAN9IBV8</accession>
<feature type="region of interest" description="Disordered" evidence="1">
    <location>
        <begin position="76"/>
        <end position="105"/>
    </location>
</feature>
<dbReference type="Proteomes" id="UP001372338">
    <property type="component" value="Unassembled WGS sequence"/>
</dbReference>
<keyword evidence="3" id="KW-1185">Reference proteome</keyword>
<sequence>MAKRRGRPPKSPSSSAKKATNDPDDDDGTRRKLDVTLIDDEELEEIDNLTPKKAKMLLKNLDLLCEKVKEKAMYDGDTSNEGTVVPNSVASLEGNKSPEAVNSEVQVDSNLQNKATGSGYEVYW</sequence>
<reference evidence="2 3" key="1">
    <citation type="submission" date="2024-01" db="EMBL/GenBank/DDBJ databases">
        <title>The genomes of 5 underutilized Papilionoideae crops provide insights into root nodulation and disease resistanc.</title>
        <authorList>
            <person name="Yuan L."/>
        </authorList>
    </citation>
    <scope>NUCLEOTIDE SEQUENCE [LARGE SCALE GENOMIC DNA]</scope>
    <source>
        <strain evidence="2">ZHUSHIDOU_FW_LH</strain>
        <tissue evidence="2">Leaf</tissue>
    </source>
</reference>
<evidence type="ECO:0000256" key="1">
    <source>
        <dbReference type="SAM" id="MobiDB-lite"/>
    </source>
</evidence>
<comment type="caution">
    <text evidence="2">The sequence shown here is derived from an EMBL/GenBank/DDBJ whole genome shotgun (WGS) entry which is preliminary data.</text>
</comment>
<name>A0AAN9IBV8_CROPI</name>
<gene>
    <name evidence="2" type="ORF">RIF29_14679</name>
</gene>
<protein>
    <submittedName>
        <fullName evidence="2">Uncharacterized protein</fullName>
    </submittedName>
</protein>
<feature type="region of interest" description="Disordered" evidence="1">
    <location>
        <begin position="1"/>
        <end position="32"/>
    </location>
</feature>